<protein>
    <submittedName>
        <fullName evidence="2">Uncharacterized protein</fullName>
    </submittedName>
</protein>
<sequence>MDDLSLADMGIVIERLRLLDPESRSCLDNNRALLNVFIDAILQRGSAASSASNTVTTSRAVSAVSEADSGQSTDATAPTGSARSTASTGSSASTGSTAFTDDATMPSASTASPADAEAGSAAVAPSATEMNDLVDVFAPTILPVAAAAADLDAVTGAPHREPRAILLPGTNLSSVDFCHPAKFRIVGGTDEEPSPLNMIVKITRNHFNNKIGRTNFRIVMVDIGDGKERKMTVNNGSDFYDLDRHSNPFPSGTIVVLRRVQGKAGYGRKSLVYTVHSSMSKLRTPIEWQDVQRWHQDISDQSRA</sequence>
<gene>
    <name evidence="2" type="ORF">sr15689</name>
</gene>
<accession>E6ZRB4</accession>
<dbReference type="VEuPathDB" id="FungiDB:sr15689"/>
<feature type="compositionally biased region" description="Low complexity" evidence="1">
    <location>
        <begin position="75"/>
        <end position="123"/>
    </location>
</feature>
<feature type="region of interest" description="Disordered" evidence="1">
    <location>
        <begin position="63"/>
        <end position="123"/>
    </location>
</feature>
<organism evidence="2 3">
    <name type="scientific">Sporisorium reilianum (strain SRZ2)</name>
    <name type="common">Maize head smut fungus</name>
    <dbReference type="NCBI Taxonomy" id="999809"/>
    <lineage>
        <taxon>Eukaryota</taxon>
        <taxon>Fungi</taxon>
        <taxon>Dikarya</taxon>
        <taxon>Basidiomycota</taxon>
        <taxon>Ustilaginomycotina</taxon>
        <taxon>Ustilaginomycetes</taxon>
        <taxon>Ustilaginales</taxon>
        <taxon>Ustilaginaceae</taxon>
        <taxon>Sporisorium</taxon>
    </lineage>
</organism>
<dbReference type="HOGENOM" id="CLU_915780_0_0_1"/>
<reference evidence="2 3" key="1">
    <citation type="journal article" date="2010" name="Science">
        <title>Pathogenicity determinants in smut fungi revealed by genome comparison.</title>
        <authorList>
            <person name="Schirawski J."/>
            <person name="Mannhaupt G."/>
            <person name="Muench K."/>
            <person name="Brefort T."/>
            <person name="Schipper K."/>
            <person name="Doehlemann G."/>
            <person name="Di Stasio M."/>
            <person name="Roessel N."/>
            <person name="Mendoza-Mendoza A."/>
            <person name="Pester D."/>
            <person name="Mueller O."/>
            <person name="Winterberg B."/>
            <person name="Meyer E."/>
            <person name="Ghareeb H."/>
            <person name="Wollenberg T."/>
            <person name="Muensterkoetter M."/>
            <person name="Wong P."/>
            <person name="Walter M."/>
            <person name="Stukenbrock E."/>
            <person name="Gueldener U."/>
            <person name="Kahmann R."/>
        </authorList>
    </citation>
    <scope>NUCLEOTIDE SEQUENCE [LARGE SCALE GENOMIC DNA]</scope>
    <source>
        <strain evidence="3">SRZ2</strain>
    </source>
</reference>
<evidence type="ECO:0000256" key="1">
    <source>
        <dbReference type="SAM" id="MobiDB-lite"/>
    </source>
</evidence>
<dbReference type="Proteomes" id="UP000008867">
    <property type="component" value="Chromosome 17"/>
</dbReference>
<evidence type="ECO:0000313" key="2">
    <source>
        <dbReference type="EMBL" id="CBQ69771.1"/>
    </source>
</evidence>
<proteinExistence type="predicted"/>
<dbReference type="EMBL" id="FQ311438">
    <property type="protein sequence ID" value="CBQ69771.1"/>
    <property type="molecule type" value="Genomic_DNA"/>
</dbReference>
<dbReference type="AlphaFoldDB" id="E6ZRB4"/>
<evidence type="ECO:0000313" key="3">
    <source>
        <dbReference type="Proteomes" id="UP000008867"/>
    </source>
</evidence>
<name>E6ZRB4_SPORE</name>
<keyword evidence="3" id="KW-1185">Reference proteome</keyword>